<feature type="domain" description="ABC transporter" evidence="4">
    <location>
        <begin position="30"/>
        <end position="262"/>
    </location>
</feature>
<keyword evidence="6" id="KW-1185">Reference proteome</keyword>
<gene>
    <name evidence="5" type="ORF">RHAB15C_0001076</name>
</gene>
<dbReference type="RefSeq" id="WP_194844723.1">
    <property type="nucleotide sequence ID" value="NZ_CP075585.1"/>
</dbReference>
<dbReference type="PANTHER" id="PTHR45772">
    <property type="entry name" value="CONSERVED COMPONENT OF ABC TRANSPORTER FOR NATURAL AMINO ACIDS-RELATED"/>
    <property type="match status" value="1"/>
</dbReference>
<dbReference type="InterPro" id="IPR051120">
    <property type="entry name" value="ABC_AA/LPS_Transport"/>
</dbReference>
<dbReference type="GO" id="GO:0005524">
    <property type="term" value="F:ATP binding"/>
    <property type="evidence" value="ECO:0007669"/>
    <property type="project" value="UniProtKB-KW"/>
</dbReference>
<keyword evidence="2" id="KW-0547">Nucleotide-binding</keyword>
<evidence type="ECO:0000313" key="6">
    <source>
        <dbReference type="Proteomes" id="UP000822862"/>
    </source>
</evidence>
<reference evidence="5 6" key="2">
    <citation type="submission" date="2021-05" db="EMBL/GenBank/DDBJ databases">
        <title>Ecology and evolution of chlamydial symbionts of arthropods.</title>
        <authorList>
            <person name="Halter T."/>
            <person name="Sixt B.S."/>
            <person name="Toenshoff E.R."/>
            <person name="Koestlbacher S."/>
            <person name="Schulz F."/>
            <person name="Kostanjsek R."/>
            <person name="Collingro A."/>
            <person name="Hendrickx F."/>
            <person name="Horn M."/>
        </authorList>
    </citation>
    <scope>NUCLEOTIDE SEQUENCE [LARGE SCALE GENOMIC DNA]</scope>
    <source>
        <strain evidence="5 6">15C</strain>
    </source>
</reference>
<name>A0ABX8Z0J3_9BACT</name>
<keyword evidence="5" id="KW-0378">Hydrolase</keyword>
<dbReference type="NCBIfam" id="TIGR04406">
    <property type="entry name" value="LPS_export_lptB"/>
    <property type="match status" value="1"/>
</dbReference>
<dbReference type="InterPro" id="IPR030921">
    <property type="entry name" value="LPS_export_LptB"/>
</dbReference>
<dbReference type="PROSITE" id="PS50893">
    <property type="entry name" value="ABC_TRANSPORTER_2"/>
    <property type="match status" value="1"/>
</dbReference>
<dbReference type="Proteomes" id="UP000822862">
    <property type="component" value="Chromosome"/>
</dbReference>
<dbReference type="GO" id="GO:0016787">
    <property type="term" value="F:hydrolase activity"/>
    <property type="evidence" value="ECO:0007669"/>
    <property type="project" value="UniProtKB-KW"/>
</dbReference>
<dbReference type="EMBL" id="CP075585">
    <property type="protein sequence ID" value="QZA59191.1"/>
    <property type="molecule type" value="Genomic_DNA"/>
</dbReference>
<evidence type="ECO:0000259" key="4">
    <source>
        <dbReference type="PROSITE" id="PS50893"/>
    </source>
</evidence>
<dbReference type="PANTHER" id="PTHR45772:SF10">
    <property type="entry name" value="LIPOPOLYSACCHARIDE EXPORT SYSTEM ATP-BINDING PROTEIN LPTB"/>
    <property type="match status" value="1"/>
</dbReference>
<evidence type="ECO:0000313" key="5">
    <source>
        <dbReference type="EMBL" id="QZA59191.1"/>
    </source>
</evidence>
<proteinExistence type="predicted"/>
<evidence type="ECO:0000256" key="2">
    <source>
        <dbReference type="ARBA" id="ARBA00022741"/>
    </source>
</evidence>
<reference evidence="5 6" key="1">
    <citation type="submission" date="2020-01" db="EMBL/GenBank/DDBJ databases">
        <authorList>
            <person name="Sixt B."/>
            <person name="Schulz F."/>
            <person name="Kostanjsek R."/>
            <person name="Koestlbacher S."/>
            <person name="Collingro A."/>
            <person name="Toenshoff E."/>
            <person name="Horn M."/>
        </authorList>
    </citation>
    <scope>NUCLEOTIDE SEQUENCE [LARGE SCALE GENOMIC DNA]</scope>
    <source>
        <strain evidence="5 6">15C</strain>
    </source>
</reference>
<dbReference type="InterPro" id="IPR027417">
    <property type="entry name" value="P-loop_NTPase"/>
</dbReference>
<organism evidence="5 6">
    <name type="scientific">Candidatus Rhabdochlamydia porcellionis</name>
    <dbReference type="NCBI Taxonomy" id="225148"/>
    <lineage>
        <taxon>Bacteria</taxon>
        <taxon>Pseudomonadati</taxon>
        <taxon>Chlamydiota</taxon>
        <taxon>Chlamydiia</taxon>
        <taxon>Parachlamydiales</taxon>
        <taxon>Candidatus Rhabdochlamydiaceae</taxon>
        <taxon>Candidatus Rhabdochlamydia</taxon>
    </lineage>
</organism>
<evidence type="ECO:0000256" key="3">
    <source>
        <dbReference type="ARBA" id="ARBA00022840"/>
    </source>
</evidence>
<dbReference type="Gene3D" id="3.40.50.300">
    <property type="entry name" value="P-loop containing nucleotide triphosphate hydrolases"/>
    <property type="match status" value="1"/>
</dbReference>
<evidence type="ECO:0000256" key="1">
    <source>
        <dbReference type="ARBA" id="ARBA00022448"/>
    </source>
</evidence>
<keyword evidence="3 5" id="KW-0067">ATP-binding</keyword>
<accession>A0ABX8Z0J3</accession>
<protein>
    <submittedName>
        <fullName evidence="5">Lipopolysaccharide export system ATP-binding protein LptB</fullName>
        <ecNumber evidence="5">3.6.3.-</ecNumber>
    </submittedName>
</protein>
<keyword evidence="1" id="KW-0813">Transport</keyword>
<dbReference type="InterPro" id="IPR003439">
    <property type="entry name" value="ABC_transporter-like_ATP-bd"/>
</dbReference>
<dbReference type="InterPro" id="IPR003593">
    <property type="entry name" value="AAA+_ATPase"/>
</dbReference>
<dbReference type="EC" id="3.6.3.-" evidence="5"/>
<dbReference type="SUPFAM" id="SSF52540">
    <property type="entry name" value="P-loop containing nucleoside triphosphate hydrolases"/>
    <property type="match status" value="1"/>
</dbReference>
<dbReference type="CDD" id="cd03218">
    <property type="entry name" value="ABC_YhbG"/>
    <property type="match status" value="1"/>
</dbReference>
<dbReference type="Pfam" id="PF00005">
    <property type="entry name" value="ABC_tran"/>
    <property type="match status" value="1"/>
</dbReference>
<dbReference type="SMART" id="SM00382">
    <property type="entry name" value="AAA"/>
    <property type="match status" value="1"/>
</dbReference>
<sequence length="266" mass="29887">MNNSISSLQINIADISFKKAASPLKLPILFEAKSLKKSYKNKPVVHDISLEVGIGEVVGLLGPNGAGKTTAFYLITGLINPDRGQFFFKGQEISHLLIHQRAKMGMGYLSQEPSVFRQLTVEENLLCILETLPIKAQEKANRLRNLLEELHLTPLAKKKALTLSGGERRRLEITRALITQPCFLLLDEPFANIDPLAVHDVKLMIRHLQNKGISILITDHNAREIFSIVNRSYLIQEGRVLLSGTVDELLKNKEARTNYFGEHFKL</sequence>